<keyword evidence="6 7" id="KW-0067">ATP-binding</keyword>
<keyword evidence="5" id="KW-0418">Kinase</keyword>
<name>A0A1R2CQW6_9CILI</name>
<feature type="domain" description="Protein kinase" evidence="8">
    <location>
        <begin position="106"/>
        <end position="360"/>
    </location>
</feature>
<dbReference type="InterPro" id="IPR011009">
    <property type="entry name" value="Kinase-like_dom_sf"/>
</dbReference>
<evidence type="ECO:0000256" key="2">
    <source>
        <dbReference type="ARBA" id="ARBA00022527"/>
    </source>
</evidence>
<dbReference type="EMBL" id="MPUH01000082">
    <property type="protein sequence ID" value="OMJ91398.1"/>
    <property type="molecule type" value="Genomic_DNA"/>
</dbReference>
<comment type="subunit">
    <text evidence="1">Monomer.</text>
</comment>
<evidence type="ECO:0000256" key="6">
    <source>
        <dbReference type="ARBA" id="ARBA00022840"/>
    </source>
</evidence>
<dbReference type="InterPro" id="IPR000719">
    <property type="entry name" value="Prot_kinase_dom"/>
</dbReference>
<dbReference type="GO" id="GO:0035556">
    <property type="term" value="P:intracellular signal transduction"/>
    <property type="evidence" value="ECO:0007669"/>
    <property type="project" value="TreeGrafter"/>
</dbReference>
<dbReference type="SMART" id="SM00220">
    <property type="entry name" value="S_TKc"/>
    <property type="match status" value="1"/>
</dbReference>
<dbReference type="PANTHER" id="PTHR24346:SF30">
    <property type="entry name" value="MATERNAL EMBRYONIC LEUCINE ZIPPER KINASE"/>
    <property type="match status" value="1"/>
</dbReference>
<keyword evidence="3" id="KW-0808">Transferase</keyword>
<dbReference type="CDD" id="cd14003">
    <property type="entry name" value="STKc_AMPK-like"/>
    <property type="match status" value="1"/>
</dbReference>
<dbReference type="AlphaFoldDB" id="A0A1R2CQW6"/>
<keyword evidence="2" id="KW-0723">Serine/threonine-protein kinase</keyword>
<dbReference type="Pfam" id="PF00069">
    <property type="entry name" value="Pkinase"/>
    <property type="match status" value="1"/>
</dbReference>
<protein>
    <recommendedName>
        <fullName evidence="8">Protein kinase domain-containing protein</fullName>
    </recommendedName>
</protein>
<comment type="caution">
    <text evidence="9">The sequence shown here is derived from an EMBL/GenBank/DDBJ whole genome shotgun (WGS) entry which is preliminary data.</text>
</comment>
<evidence type="ECO:0000256" key="1">
    <source>
        <dbReference type="ARBA" id="ARBA00011245"/>
    </source>
</evidence>
<evidence type="ECO:0000313" key="10">
    <source>
        <dbReference type="Proteomes" id="UP000187209"/>
    </source>
</evidence>
<dbReference type="PROSITE" id="PS50011">
    <property type="entry name" value="PROTEIN_KINASE_DOM"/>
    <property type="match status" value="1"/>
</dbReference>
<evidence type="ECO:0000259" key="8">
    <source>
        <dbReference type="PROSITE" id="PS50011"/>
    </source>
</evidence>
<keyword evidence="4 7" id="KW-0547">Nucleotide-binding</keyword>
<keyword evidence="10" id="KW-1185">Reference proteome</keyword>
<evidence type="ECO:0000313" key="9">
    <source>
        <dbReference type="EMBL" id="OMJ91398.1"/>
    </source>
</evidence>
<reference evidence="9 10" key="1">
    <citation type="submission" date="2016-11" db="EMBL/GenBank/DDBJ databases">
        <title>The macronuclear genome of Stentor coeruleus: a giant cell with tiny introns.</title>
        <authorList>
            <person name="Slabodnick M."/>
            <person name="Ruby J.G."/>
            <person name="Reiff S.B."/>
            <person name="Swart E.C."/>
            <person name="Gosai S."/>
            <person name="Prabakaran S."/>
            <person name="Witkowska E."/>
            <person name="Larue G.E."/>
            <person name="Fisher S."/>
            <person name="Freeman R.M."/>
            <person name="Gunawardena J."/>
            <person name="Chu W."/>
            <person name="Stover N.A."/>
            <person name="Gregory B.D."/>
            <person name="Nowacki M."/>
            <person name="Derisi J."/>
            <person name="Roy S.W."/>
            <person name="Marshall W.F."/>
            <person name="Sood P."/>
        </authorList>
    </citation>
    <scope>NUCLEOTIDE SEQUENCE [LARGE SCALE GENOMIC DNA]</scope>
    <source>
        <strain evidence="9">WM001</strain>
    </source>
</reference>
<organism evidence="9 10">
    <name type="scientific">Stentor coeruleus</name>
    <dbReference type="NCBI Taxonomy" id="5963"/>
    <lineage>
        <taxon>Eukaryota</taxon>
        <taxon>Sar</taxon>
        <taxon>Alveolata</taxon>
        <taxon>Ciliophora</taxon>
        <taxon>Postciliodesmatophora</taxon>
        <taxon>Heterotrichea</taxon>
        <taxon>Heterotrichida</taxon>
        <taxon>Stentoridae</taxon>
        <taxon>Stentor</taxon>
    </lineage>
</organism>
<sequence>MRPFGITRKGTIRKRAPEKKLIVVRYIEDSVSISENSADMYHDEIASPNPIFKSPAQKNFNGNVTGTKSPASPSLPFGPKAKARIIPCKDLSDNTHFIEMDALEHYNVWSDIGKGSYAVVKLATHKQTMHKCAIKIYSKKSLEDPAIKKNVLREIKILKKIDHPNIVKFYEEINGKNNLYIVMEYVRGIALKNHLVTKSNKKLDEVEACEIFRQIVSGLEYCHGKNITHRDIKLENVQLDLDFNVKLIDFGFATCFSNEKKSFIFCGSPTYMAPEIINKQMFFGPPVDVWASGILLFALLTGGFPFQGNTEKRVFDRIKKGKYDIPSYISRPCSDLIRAILDPNPITRITAKDILKHIWIINRGNFDLHSSPSKGDNIDVFDDDCN</sequence>
<dbReference type="GO" id="GO:0005524">
    <property type="term" value="F:ATP binding"/>
    <property type="evidence" value="ECO:0007669"/>
    <property type="project" value="UniProtKB-UniRule"/>
</dbReference>
<dbReference type="Proteomes" id="UP000187209">
    <property type="component" value="Unassembled WGS sequence"/>
</dbReference>
<evidence type="ECO:0000256" key="5">
    <source>
        <dbReference type="ARBA" id="ARBA00022777"/>
    </source>
</evidence>
<dbReference type="PANTHER" id="PTHR24346">
    <property type="entry name" value="MAP/MICROTUBULE AFFINITY-REGULATING KINASE"/>
    <property type="match status" value="1"/>
</dbReference>
<dbReference type="SUPFAM" id="SSF56112">
    <property type="entry name" value="Protein kinase-like (PK-like)"/>
    <property type="match status" value="1"/>
</dbReference>
<evidence type="ECO:0000256" key="3">
    <source>
        <dbReference type="ARBA" id="ARBA00022679"/>
    </source>
</evidence>
<dbReference type="OrthoDB" id="449424at2759"/>
<gene>
    <name evidence="9" type="ORF">SteCoe_6083</name>
</gene>
<dbReference type="Gene3D" id="1.10.510.10">
    <property type="entry name" value="Transferase(Phosphotransferase) domain 1"/>
    <property type="match status" value="1"/>
</dbReference>
<accession>A0A1R2CQW6</accession>
<dbReference type="FunFam" id="3.30.200.20:FF:000003">
    <property type="entry name" value="Non-specific serine/threonine protein kinase"/>
    <property type="match status" value="1"/>
</dbReference>
<feature type="binding site" evidence="7">
    <location>
        <position position="135"/>
    </location>
    <ligand>
        <name>ATP</name>
        <dbReference type="ChEBI" id="CHEBI:30616"/>
    </ligand>
</feature>
<dbReference type="GO" id="GO:0005737">
    <property type="term" value="C:cytoplasm"/>
    <property type="evidence" value="ECO:0007669"/>
    <property type="project" value="TreeGrafter"/>
</dbReference>
<evidence type="ECO:0000256" key="4">
    <source>
        <dbReference type="ARBA" id="ARBA00022741"/>
    </source>
</evidence>
<dbReference type="PROSITE" id="PS00107">
    <property type="entry name" value="PROTEIN_KINASE_ATP"/>
    <property type="match status" value="1"/>
</dbReference>
<dbReference type="InterPro" id="IPR017441">
    <property type="entry name" value="Protein_kinase_ATP_BS"/>
</dbReference>
<dbReference type="FunFam" id="1.10.510.10:FF:000571">
    <property type="entry name" value="Maternal embryonic leucine zipper kinase"/>
    <property type="match status" value="1"/>
</dbReference>
<proteinExistence type="predicted"/>
<dbReference type="GO" id="GO:0004674">
    <property type="term" value="F:protein serine/threonine kinase activity"/>
    <property type="evidence" value="ECO:0007669"/>
    <property type="project" value="UniProtKB-KW"/>
</dbReference>
<evidence type="ECO:0000256" key="7">
    <source>
        <dbReference type="PROSITE-ProRule" id="PRU10141"/>
    </source>
</evidence>